<name>A0A8S0WKP6_CYCAE</name>
<evidence type="ECO:0000256" key="6">
    <source>
        <dbReference type="ARBA" id="ARBA00022679"/>
    </source>
</evidence>
<dbReference type="GO" id="GO:0046872">
    <property type="term" value="F:metal ion binding"/>
    <property type="evidence" value="ECO:0007669"/>
    <property type="project" value="InterPro"/>
</dbReference>
<comment type="caution">
    <text evidence="18">The sequence shown here is derived from an EMBL/GenBank/DDBJ whole genome shotgun (WGS) entry which is preliminary data.</text>
</comment>
<dbReference type="Pfam" id="PF18086">
    <property type="entry name" value="PPIP5K2_N"/>
    <property type="match status" value="1"/>
</dbReference>
<reference evidence="18 19" key="1">
    <citation type="submission" date="2020-01" db="EMBL/GenBank/DDBJ databases">
        <authorList>
            <person name="Gupta K D."/>
        </authorList>
    </citation>
    <scope>NUCLEOTIDE SEQUENCE [LARGE SCALE GENOMIC DNA]</scope>
</reference>
<dbReference type="AlphaFoldDB" id="A0A8S0WKP6"/>
<dbReference type="Proteomes" id="UP000467700">
    <property type="component" value="Unassembled WGS sequence"/>
</dbReference>
<dbReference type="Gene3D" id="3.40.50.11950">
    <property type="match status" value="1"/>
</dbReference>
<accession>A0A8S0WKP6</accession>
<dbReference type="GO" id="GO:0005524">
    <property type="term" value="F:ATP binding"/>
    <property type="evidence" value="ECO:0007669"/>
    <property type="project" value="UniProtKB-UniRule"/>
</dbReference>
<dbReference type="GO" id="GO:0033857">
    <property type="term" value="F:5-diphosphoinositol pentakisphosphate 1-kinase activity"/>
    <property type="evidence" value="ECO:0007669"/>
    <property type="project" value="TreeGrafter"/>
</dbReference>
<evidence type="ECO:0000256" key="10">
    <source>
        <dbReference type="ARBA" id="ARBA00023212"/>
    </source>
</evidence>
<dbReference type="Pfam" id="PF08443">
    <property type="entry name" value="RimK"/>
    <property type="match status" value="1"/>
</dbReference>
<dbReference type="Pfam" id="PF00328">
    <property type="entry name" value="His_Phos_2"/>
    <property type="match status" value="1"/>
</dbReference>
<dbReference type="FunFam" id="3.30.470.20:FF:000036">
    <property type="entry name" value="Inositol hexakisphosphate and diphosphoinositol-pentakisphosphate kinase"/>
    <property type="match status" value="1"/>
</dbReference>
<keyword evidence="19" id="KW-1185">Reference proteome</keyword>
<evidence type="ECO:0000256" key="1">
    <source>
        <dbReference type="ARBA" id="ARBA00004245"/>
    </source>
</evidence>
<comment type="function">
    <text evidence="15">Bifunctional inositol kinase that acts in concert with the IP6K kinases to synthesize the diphosphate group-containing inositol pyrophosphates diphosphoinositol pentakisphosphate, PP-InsP5, and bis-diphosphoinositol tetrakisphosphate, (PP)2-InsP4. PP-InsP5 and (PP)2-InsP4, also respectively called InsP7 and InsP8, may regulate a variety of cellular processes, including apoptosis, vesicle trafficking, cytoskeletal dynamics, and exocytosis. Phosphorylates inositol hexakisphosphate (InsP6).</text>
</comment>
<protein>
    <recommendedName>
        <fullName evidence="13 15">Inositol hexakisphosphate and diphosphoinositol-pentakisphosphate kinase</fullName>
        <ecNumber evidence="3 15">2.7.4.24</ecNumber>
    </recommendedName>
</protein>
<dbReference type="OrthoDB" id="18042at2759"/>
<evidence type="ECO:0000256" key="13">
    <source>
        <dbReference type="ARBA" id="ARBA00071668"/>
    </source>
</evidence>
<evidence type="ECO:0000313" key="18">
    <source>
        <dbReference type="EMBL" id="CAA7259742.1"/>
    </source>
</evidence>
<dbReference type="SUPFAM" id="SSF53254">
    <property type="entry name" value="Phosphoglycerate mutase-like"/>
    <property type="match status" value="1"/>
</dbReference>
<dbReference type="InterPro" id="IPR029033">
    <property type="entry name" value="His_PPase_superfam"/>
</dbReference>
<keyword evidence="4 15" id="KW-0963">Cytoplasm</keyword>
<feature type="domain" description="ATP-grasp" evidence="17">
    <location>
        <begin position="190"/>
        <end position="392"/>
    </location>
</feature>
<dbReference type="GO" id="GO:0005856">
    <property type="term" value="C:cytoskeleton"/>
    <property type="evidence" value="ECO:0007669"/>
    <property type="project" value="UniProtKB-SubCell"/>
</dbReference>
<keyword evidence="10" id="KW-0206">Cytoskeleton</keyword>
<comment type="catalytic activity">
    <reaction evidence="12">
        <text>1D-myo-inositol hexakisphosphate + ATP = 1-diphospho-1D-myo-inositol 2,3,4,5,6-pentakisphosphate + ADP</text>
        <dbReference type="Rhea" id="RHEA:37459"/>
        <dbReference type="ChEBI" id="CHEBI:30616"/>
        <dbReference type="ChEBI" id="CHEBI:58130"/>
        <dbReference type="ChEBI" id="CHEBI:74946"/>
        <dbReference type="ChEBI" id="CHEBI:456216"/>
        <dbReference type="EC" id="2.7.4.24"/>
    </reaction>
    <physiologicalReaction direction="left-to-right" evidence="12">
        <dbReference type="Rhea" id="RHEA:37460"/>
    </physiologicalReaction>
</comment>
<dbReference type="Gene3D" id="3.30.470.20">
    <property type="entry name" value="ATP-grasp fold, B domain"/>
    <property type="match status" value="1"/>
</dbReference>
<dbReference type="InterPro" id="IPR037446">
    <property type="entry name" value="His_Pase_VIP1"/>
</dbReference>
<dbReference type="InterPro" id="IPR040557">
    <property type="entry name" value="VIP1_N"/>
</dbReference>
<dbReference type="InterPro" id="IPR000560">
    <property type="entry name" value="His_Pase_clade-2"/>
</dbReference>
<dbReference type="PANTHER" id="PTHR12750:SF9">
    <property type="entry name" value="INOSITOL HEXAKISPHOSPHATE AND DIPHOSPHOINOSITOL-PENTAKISPHOSPHATE KINASE"/>
    <property type="match status" value="1"/>
</dbReference>
<dbReference type="GO" id="GO:0032958">
    <property type="term" value="P:inositol phosphate biosynthetic process"/>
    <property type="evidence" value="ECO:0007669"/>
    <property type="project" value="TreeGrafter"/>
</dbReference>
<feature type="compositionally biased region" description="Low complexity" evidence="16">
    <location>
        <begin position="20"/>
        <end position="37"/>
    </location>
</feature>
<keyword evidence="5" id="KW-0597">Phosphoprotein</keyword>
<evidence type="ECO:0000256" key="7">
    <source>
        <dbReference type="ARBA" id="ARBA00022741"/>
    </source>
</evidence>
<dbReference type="GO" id="GO:0052843">
    <property type="term" value="F:inositol-1-diphosphate-2,3,4,5,6-pentakisphosphate diphosphatase activity"/>
    <property type="evidence" value="ECO:0007669"/>
    <property type="project" value="UniProtKB-ARBA"/>
</dbReference>
<evidence type="ECO:0000256" key="9">
    <source>
        <dbReference type="ARBA" id="ARBA00022840"/>
    </source>
</evidence>
<feature type="region of interest" description="Disordered" evidence="16">
    <location>
        <begin position="592"/>
        <end position="628"/>
    </location>
</feature>
<comment type="subcellular location">
    <subcellularLocation>
        <location evidence="1 15">Cytoplasm</location>
        <location evidence="1 15">Cytoskeleton</location>
    </subcellularLocation>
</comment>
<dbReference type="GO" id="GO:0005829">
    <property type="term" value="C:cytosol"/>
    <property type="evidence" value="ECO:0007669"/>
    <property type="project" value="TreeGrafter"/>
</dbReference>
<evidence type="ECO:0000256" key="12">
    <source>
        <dbReference type="ARBA" id="ARBA00034629"/>
    </source>
</evidence>
<comment type="similarity">
    <text evidence="2 15">Belongs to the histidine acid phosphatase family. VIP1 subfamily.</text>
</comment>
<dbReference type="GO" id="GO:0006020">
    <property type="term" value="P:inositol metabolic process"/>
    <property type="evidence" value="ECO:0007669"/>
    <property type="project" value="TreeGrafter"/>
</dbReference>
<evidence type="ECO:0000256" key="8">
    <source>
        <dbReference type="ARBA" id="ARBA00022777"/>
    </source>
</evidence>
<comment type="catalytic activity">
    <reaction evidence="11">
        <text>5-diphospho-1D-myo-inositol 1,2,3,4,6-pentakisphosphate + ATP + H(+) = 1,5-bis(diphospho)-1D-myo-inositol 2,3,4,6-tetrakisphosphate + ADP</text>
        <dbReference type="Rhea" id="RHEA:10276"/>
        <dbReference type="ChEBI" id="CHEBI:15378"/>
        <dbReference type="ChEBI" id="CHEBI:30616"/>
        <dbReference type="ChEBI" id="CHEBI:58628"/>
        <dbReference type="ChEBI" id="CHEBI:77983"/>
        <dbReference type="ChEBI" id="CHEBI:456216"/>
        <dbReference type="EC" id="2.7.4.24"/>
    </reaction>
    <physiologicalReaction direction="left-to-right" evidence="11">
        <dbReference type="Rhea" id="RHEA:10277"/>
    </physiologicalReaction>
</comment>
<evidence type="ECO:0000256" key="16">
    <source>
        <dbReference type="SAM" id="MobiDB-lite"/>
    </source>
</evidence>
<evidence type="ECO:0000256" key="2">
    <source>
        <dbReference type="ARBA" id="ARBA00005609"/>
    </source>
</evidence>
<evidence type="ECO:0000259" key="17">
    <source>
        <dbReference type="PROSITE" id="PS50975"/>
    </source>
</evidence>
<evidence type="ECO:0000313" key="19">
    <source>
        <dbReference type="Proteomes" id="UP000467700"/>
    </source>
</evidence>
<dbReference type="EC" id="2.7.4.24" evidence="3 15"/>
<dbReference type="InterPro" id="IPR011761">
    <property type="entry name" value="ATP-grasp"/>
</dbReference>
<dbReference type="PROSITE" id="PS50975">
    <property type="entry name" value="ATP_GRASP"/>
    <property type="match status" value="1"/>
</dbReference>
<organism evidence="18 19">
    <name type="scientific">Cyclocybe aegerita</name>
    <name type="common">Black poplar mushroom</name>
    <name type="synonym">Agrocybe aegerita</name>
    <dbReference type="NCBI Taxonomy" id="1973307"/>
    <lineage>
        <taxon>Eukaryota</taxon>
        <taxon>Fungi</taxon>
        <taxon>Dikarya</taxon>
        <taxon>Basidiomycota</taxon>
        <taxon>Agaricomycotina</taxon>
        <taxon>Agaricomycetes</taxon>
        <taxon>Agaricomycetidae</taxon>
        <taxon>Agaricales</taxon>
        <taxon>Agaricineae</taxon>
        <taxon>Bolbitiaceae</taxon>
        <taxon>Cyclocybe</taxon>
    </lineage>
</organism>
<evidence type="ECO:0000256" key="4">
    <source>
        <dbReference type="ARBA" id="ARBA00022490"/>
    </source>
</evidence>
<keyword evidence="7 14" id="KW-0547">Nucleotide-binding</keyword>
<keyword evidence="8 15" id="KW-0418">Kinase</keyword>
<dbReference type="PANTHER" id="PTHR12750">
    <property type="entry name" value="DIPHOSPHOINOSITOL PENTAKISPHOSPHATE KINASE"/>
    <property type="match status" value="1"/>
</dbReference>
<proteinExistence type="inferred from homology"/>
<feature type="compositionally biased region" description="Low complexity" evidence="16">
    <location>
        <begin position="592"/>
        <end position="601"/>
    </location>
</feature>
<evidence type="ECO:0000256" key="3">
    <source>
        <dbReference type="ARBA" id="ARBA00012893"/>
    </source>
</evidence>
<dbReference type="InterPro" id="IPR013651">
    <property type="entry name" value="ATP-grasp_RimK-type"/>
</dbReference>
<dbReference type="EMBL" id="CACVBS010000028">
    <property type="protein sequence ID" value="CAA7259742.1"/>
    <property type="molecule type" value="Genomic_DNA"/>
</dbReference>
<evidence type="ECO:0000256" key="14">
    <source>
        <dbReference type="PROSITE-ProRule" id="PRU00409"/>
    </source>
</evidence>
<dbReference type="FunFam" id="3.40.50.11950:FF:000002">
    <property type="entry name" value="Inositol hexakisphosphate and diphosphoinositol-pentakisphosphate kinase"/>
    <property type="match status" value="1"/>
</dbReference>
<feature type="compositionally biased region" description="Polar residues" evidence="16">
    <location>
        <begin position="602"/>
        <end position="617"/>
    </location>
</feature>
<sequence>MHQRDRQSRIHLASPEKPSPRSSSTITRSSSPSSIGSYSDLALVDPRDAKHLQQQPKSVVLGVCAMDIKARSKAMREILTRLVERARGAIDVKVFGDKVILDEDVENWPRCDVLISFFSTDFPLDKAISYVRLRKPFCINDLPPQALLWDRRLVGAILDHLGVPTPRRLEVSRDGGPKVEPELVRVMKEKLNITLGGFYVTPEVVLREGGNAIIVDGVTMEKPFVEKPVSGEDHNVYIYFRGGGGRRLFRKVGNKSSELDPTLNHPRTDGSYIYEQFIDVDNSEDIKVYTVGREYTHAETRKSPVVDGVVRRNTEGKEIRFITRLTEEEKSWADKICEGFGQRVCGFDMLRCENGRKSQVIDVNGWSFVKGNETYYDKAADILAALCMRVSSSIARPLPATQTEAQESPTWRLKANVTVFRHADRTPKQKLKFNFPIGEPWTQPFVTLLNGETEEIILREKEQLTWIATAIEEARSLGADGEELNKLTQLSNALFSKIDLPGTKAQLKPVYSKRQLGQTRKLTKLTLVFKWGGEFTHSARYQSRDLGENMKKDISIMNKEVLHNVKIFTSSERRVIASAEIFAAALLDPQHPSYSAPSSSSTRNGDNKNNGFINKNLPQQHHQQPDPTPLKLIVRKDLLDDSNAAKDLMDDVKKRLKILLRPGESEKRPELTWPKSMKKEPVEVVKEVIELMSSFRDIMRRNFETLDVDKIQDRWCCEDEPWLFRERWEKLFEDFCDVEQKKFDPSRVSELYDTIKYCALHHRTFLFAIFDEHGRTDPQQSHDRKIHELYGRAKALFDLVAPQEYGIDPDEKEEIGVLTSLPLLRNVVSDLEAARNNGESSLTLYFTKESHIHTLVNLVLLSGLPIANRRIPELDYASHITFELYERNHGRGNSDKEYSIKLSLSEGAHSSNVLDSTLDARHSLNVQPRRKLTQHLPYSTVIEKLSKHFDRLTDEDDNGLEGPFETIETPLTISPVGNVEET</sequence>
<keyword evidence="6 15" id="KW-0808">Transferase</keyword>
<feature type="region of interest" description="Disordered" evidence="16">
    <location>
        <begin position="1"/>
        <end position="37"/>
    </location>
</feature>
<evidence type="ECO:0000256" key="15">
    <source>
        <dbReference type="RuleBase" id="RU365032"/>
    </source>
</evidence>
<dbReference type="Gene3D" id="3.40.50.1240">
    <property type="entry name" value="Phosphoglycerate mutase-like"/>
    <property type="match status" value="1"/>
</dbReference>
<dbReference type="GO" id="GO:0052723">
    <property type="term" value="F:inositol hexakisphosphate 1-kinase activity"/>
    <property type="evidence" value="ECO:0007669"/>
    <property type="project" value="UniProtKB-ARBA"/>
</dbReference>
<dbReference type="SUPFAM" id="SSF56059">
    <property type="entry name" value="Glutathione synthetase ATP-binding domain-like"/>
    <property type="match status" value="1"/>
</dbReference>
<keyword evidence="9 14" id="KW-0067">ATP-binding</keyword>
<gene>
    <name evidence="18" type="ORF">AAE3_LOCUS2293</name>
</gene>
<evidence type="ECO:0000256" key="5">
    <source>
        <dbReference type="ARBA" id="ARBA00022553"/>
    </source>
</evidence>
<evidence type="ECO:0000256" key="11">
    <source>
        <dbReference type="ARBA" id="ARBA00033696"/>
    </source>
</evidence>